<sequence>MKNLWNNQEASKLKTDLDLRVYTSRLIGADTEMVLHGGGNTSLKSTTIDRFGETKEIIWVKASGFDLATMGAEGYTALEIEKVIRLAELKTLSDEDMVSDLKVARLNPNAAGASIEAIVHALIPFKYVDHTHANAVLTISNSPNGLTQLKNIYGDDVLFLPYIKPGFDLALQFQTAINNGELKGKNSVILEHHGVFTFSDDAKTSYDNMVNAVEIAESFLLEQYGESKFSDLPDIDPVSVAEYRKAASDLAGQALLSRLVPSIAADKTKRITQLLRNGTLTPEHVLHNKPFPALLQGENANADMKAFEAEYQAYFQRANDSSLQMLKPHPHWAVFESGQCRSFGINLKRATISADVAEATLQALQYADKLGGWQGLTEQDLRDIEYWTLEQAKLKSQKAGPELTGKIAVVSGAAAGIGLACAKALYKKGAVVIGLDINPEILNEMNKAGFEGKVLNLTDESAIKIALAEVVNQYGGIDILVSNAGIFRTGKNIEHLDDDNWDSTLAVNLTSHRLLLKQAIPFLRHGVNPSVVFMGSRNVPAPGAGAAAYSVSKAGLTQLMRVAALELVKDGITVNAIHPDAVFDTKLWTQEALDKSAKRYGITVEEYKRRNLLSAEITSHDIALAVTAFVDGTLSKSTGVQLSVDGGNERVI</sequence>
<dbReference type="InterPro" id="IPR002347">
    <property type="entry name" value="SDR_fam"/>
</dbReference>
<dbReference type="EMBL" id="CP134145">
    <property type="protein sequence ID" value="WNC72177.1"/>
    <property type="molecule type" value="Genomic_DNA"/>
</dbReference>
<dbReference type="SMART" id="SM01007">
    <property type="entry name" value="Aldolase_II"/>
    <property type="match status" value="1"/>
</dbReference>
<evidence type="ECO:0000313" key="4">
    <source>
        <dbReference type="EMBL" id="WNC72177.1"/>
    </source>
</evidence>
<dbReference type="Pfam" id="PF00106">
    <property type="entry name" value="adh_short"/>
    <property type="match status" value="1"/>
</dbReference>
<dbReference type="InterPro" id="IPR036291">
    <property type="entry name" value="NAD(P)-bd_dom_sf"/>
</dbReference>
<dbReference type="Gene3D" id="3.40.50.720">
    <property type="entry name" value="NAD(P)-binding Rossmann-like Domain"/>
    <property type="match status" value="1"/>
</dbReference>
<evidence type="ECO:0000256" key="2">
    <source>
        <dbReference type="ARBA" id="ARBA00023002"/>
    </source>
</evidence>
<organism evidence="4 5">
    <name type="scientific">Thalassotalea psychrophila</name>
    <dbReference type="NCBI Taxonomy" id="3065647"/>
    <lineage>
        <taxon>Bacteria</taxon>
        <taxon>Pseudomonadati</taxon>
        <taxon>Pseudomonadota</taxon>
        <taxon>Gammaproteobacteria</taxon>
        <taxon>Alteromonadales</taxon>
        <taxon>Colwelliaceae</taxon>
        <taxon>Thalassotalea</taxon>
    </lineage>
</organism>
<keyword evidence="5" id="KW-1185">Reference proteome</keyword>
<evidence type="ECO:0000256" key="1">
    <source>
        <dbReference type="ARBA" id="ARBA00006484"/>
    </source>
</evidence>
<dbReference type="RefSeq" id="WP_348391296.1">
    <property type="nucleotide sequence ID" value="NZ_CP134145.1"/>
</dbReference>
<dbReference type="PRINTS" id="PR00080">
    <property type="entry name" value="SDRFAMILY"/>
</dbReference>
<protein>
    <submittedName>
        <fullName evidence="4">SDR family oxidoreductase</fullName>
    </submittedName>
</protein>
<dbReference type="Proteomes" id="UP001258994">
    <property type="component" value="Chromosome"/>
</dbReference>
<evidence type="ECO:0000259" key="3">
    <source>
        <dbReference type="SMART" id="SM01007"/>
    </source>
</evidence>
<gene>
    <name evidence="4" type="ORF">RGQ13_18955</name>
</gene>
<dbReference type="SUPFAM" id="SSF51735">
    <property type="entry name" value="NAD(P)-binding Rossmann-fold domains"/>
    <property type="match status" value="1"/>
</dbReference>
<name>A0ABY9TTN0_9GAMM</name>
<reference evidence="5" key="1">
    <citation type="submission" date="2023-09" db="EMBL/GenBank/DDBJ databases">
        <authorList>
            <person name="Li S."/>
            <person name="Li X."/>
            <person name="Zhang C."/>
            <person name="Zhao Z."/>
        </authorList>
    </citation>
    <scope>NUCLEOTIDE SEQUENCE [LARGE SCALE GENOMIC DNA]</scope>
    <source>
        <strain evidence="5">SQ149</strain>
    </source>
</reference>
<accession>A0ABY9TTN0</accession>
<dbReference type="InterPro" id="IPR036409">
    <property type="entry name" value="Aldolase_II/adducin_N_sf"/>
</dbReference>
<dbReference type="PROSITE" id="PS00061">
    <property type="entry name" value="ADH_SHORT"/>
    <property type="match status" value="1"/>
</dbReference>
<comment type="similarity">
    <text evidence="1">Belongs to the short-chain dehydrogenases/reductases (SDR) family.</text>
</comment>
<feature type="domain" description="Class II aldolase/adducin N-terminal" evidence="3">
    <location>
        <begin position="19"/>
        <end position="220"/>
    </location>
</feature>
<dbReference type="PANTHER" id="PTHR24321:SF14">
    <property type="entry name" value="SHORT-CHAIN TYPE DEHYDROGENASE_REDUCTASE BLR2146-RELATED"/>
    <property type="match status" value="1"/>
</dbReference>
<dbReference type="PRINTS" id="PR00081">
    <property type="entry name" value="GDHRDH"/>
</dbReference>
<dbReference type="Pfam" id="PF00596">
    <property type="entry name" value="Aldolase_II"/>
    <property type="match status" value="1"/>
</dbReference>
<dbReference type="Gene3D" id="3.40.225.10">
    <property type="entry name" value="Class II aldolase/adducin N-terminal domain"/>
    <property type="match status" value="1"/>
</dbReference>
<dbReference type="InterPro" id="IPR001303">
    <property type="entry name" value="Aldolase_II/adducin_N"/>
</dbReference>
<dbReference type="SUPFAM" id="SSF53639">
    <property type="entry name" value="AraD/HMP-PK domain-like"/>
    <property type="match status" value="1"/>
</dbReference>
<evidence type="ECO:0000313" key="5">
    <source>
        <dbReference type="Proteomes" id="UP001258994"/>
    </source>
</evidence>
<keyword evidence="2" id="KW-0560">Oxidoreductase</keyword>
<dbReference type="PANTHER" id="PTHR24321">
    <property type="entry name" value="DEHYDROGENASES, SHORT CHAIN"/>
    <property type="match status" value="1"/>
</dbReference>
<proteinExistence type="inferred from homology"/>
<dbReference type="InterPro" id="IPR020904">
    <property type="entry name" value="Sc_DH/Rdtase_CS"/>
</dbReference>